<dbReference type="InterPro" id="IPR021893">
    <property type="entry name" value="ZMYM2-like_C"/>
</dbReference>
<evidence type="ECO:0000259" key="5">
    <source>
        <dbReference type="Pfam" id="PF12012"/>
    </source>
</evidence>
<dbReference type="PANTHER" id="PTHR45736">
    <property type="entry name" value="ZINC FINGER MYM-TYPE PROTEIN"/>
    <property type="match status" value="1"/>
</dbReference>
<evidence type="ECO:0000256" key="3">
    <source>
        <dbReference type="ARBA" id="ARBA00022843"/>
    </source>
</evidence>
<proteinExistence type="predicted"/>
<sequence length="782" mass="87198">MNNSLENTISFEEYIRVKARSVPQHRMKEFLDSLASKGPEALQEFQQTATTTMVYQQGGNCIYTDSTEVAGSLLELACPVTTSVQPQTQQEQQIQVQQPQQVQVQVQVQQSPQQVSAQQLSPQLTVHQPAEQPIHVQVQIQGQAAQPAAPSIQTPSLQSPSPSQLQAAQIQVQHMQAAQQIQAAEIPEEHIPHQQIQAQLVAGQSLAGGQQIQIQTVGALSPPPSQQGSPREGERRVGTASVLQPVKKRKVDMPITVSYAISGQPVATVLAIPQGQQQSYVSLRPDLLTVDSAHLYSATGTITSPTGETWTIPVYSAQPRGDPQQQSITHIAIPQEAYNAVHVSGSPTALTAVKLEDDKEKMVGTTSVVKNSHEEVVQTLANSLFPAQFMNGNIHIPVAVQAVAGTYQNTAQTVHIWDPQQQPQQQTPQEQTPPPPQQQQQQQQQQLQVTCSAQTVQVAEVEPQSQPQPSPELLLPNSLKPEEGLEVWKNWAQTKNAELEKDAQNRLAPIGRRQLLRFQEDLISSAVAELNYGLCLMTREARNGEGEPYDPDVLYYIFLCIQKYLFENGRVDDIFSDLYYVRFTEWLHEVLKDVQPRVTPLGYVLPSHVTEEMLWECKQLGAHSPSTLLTTLMFFNTKYFLLKTVDQHMKLAFSKVLRQTKKNPSNPKDKSTSIRYLKALGIHQTGQKVTDDMYAEQTENPENPLRCPIKLYDFYLFKCPQSVKGRNDTFYLTPEPVVAPNSPIWYSVQPISREQMGQMLTRILVIREIQEAIAVANASTMH</sequence>
<keyword evidence="3" id="KW-0832">Ubl conjugation</keyword>
<dbReference type="InterPro" id="IPR051284">
    <property type="entry name" value="ZnF_MYMT-QRICH1"/>
</dbReference>
<name>A0A8D0XAV7_PIG</name>
<feature type="compositionally biased region" description="Low complexity" evidence="4">
    <location>
        <begin position="420"/>
        <end position="430"/>
    </location>
</feature>
<organism evidence="7 8">
    <name type="scientific">Sus scrofa</name>
    <name type="common">Pig</name>
    <dbReference type="NCBI Taxonomy" id="9823"/>
    <lineage>
        <taxon>Eukaryota</taxon>
        <taxon>Metazoa</taxon>
        <taxon>Chordata</taxon>
        <taxon>Craniata</taxon>
        <taxon>Vertebrata</taxon>
        <taxon>Euteleostomi</taxon>
        <taxon>Mammalia</taxon>
        <taxon>Eutheria</taxon>
        <taxon>Laurasiatheria</taxon>
        <taxon>Artiodactyla</taxon>
        <taxon>Suina</taxon>
        <taxon>Suidae</taxon>
        <taxon>Sus</taxon>
    </lineage>
</organism>
<dbReference type="CDD" id="cd01671">
    <property type="entry name" value="CARD"/>
    <property type="match status" value="1"/>
</dbReference>
<dbReference type="Pfam" id="PF25561">
    <property type="entry name" value="QRICH1"/>
    <property type="match status" value="1"/>
</dbReference>
<evidence type="ECO:0000313" key="7">
    <source>
        <dbReference type="Ensembl" id="ENSSSCP00030032120.1"/>
    </source>
</evidence>
<dbReference type="PANTHER" id="PTHR45736:SF8">
    <property type="entry name" value="TRANSCRIPTIONAL REGULATOR QRICH1"/>
    <property type="match status" value="1"/>
</dbReference>
<evidence type="ECO:0000256" key="4">
    <source>
        <dbReference type="SAM" id="MobiDB-lite"/>
    </source>
</evidence>
<dbReference type="InterPro" id="IPR057926">
    <property type="entry name" value="QRICH1_dom"/>
</dbReference>
<feature type="region of interest" description="Disordered" evidence="4">
    <location>
        <begin position="219"/>
        <end position="242"/>
    </location>
</feature>
<keyword evidence="2" id="KW-0597">Phosphoprotein</keyword>
<evidence type="ECO:0000313" key="8">
    <source>
        <dbReference type="Proteomes" id="UP000694570"/>
    </source>
</evidence>
<keyword evidence="1" id="KW-1017">Isopeptide bond</keyword>
<gene>
    <name evidence="7" type="primary">QRICH1</name>
</gene>
<feature type="region of interest" description="Disordered" evidence="4">
    <location>
        <begin position="140"/>
        <end position="164"/>
    </location>
</feature>
<reference evidence="7" key="1">
    <citation type="submission" date="2025-08" db="UniProtKB">
        <authorList>
            <consortium name="Ensembl"/>
        </authorList>
    </citation>
    <scope>IDENTIFICATION</scope>
</reference>
<evidence type="ECO:0000259" key="6">
    <source>
        <dbReference type="Pfam" id="PF25561"/>
    </source>
</evidence>
<evidence type="ECO:0000256" key="1">
    <source>
        <dbReference type="ARBA" id="ARBA00022499"/>
    </source>
</evidence>
<protein>
    <submittedName>
        <fullName evidence="7">Glutamine rich 1</fullName>
    </submittedName>
</protein>
<feature type="domain" description="ZMYM2-like/QRICH1 C-terminal" evidence="5">
    <location>
        <begin position="606"/>
        <end position="764"/>
    </location>
</feature>
<dbReference type="AlphaFoldDB" id="A0A8D0XAV7"/>
<dbReference type="Proteomes" id="UP000694570">
    <property type="component" value="Unplaced"/>
</dbReference>
<dbReference type="Pfam" id="PF12012">
    <property type="entry name" value="DUF3504"/>
    <property type="match status" value="1"/>
</dbReference>
<feature type="domain" description="QRICH1-like" evidence="6">
    <location>
        <begin position="479"/>
        <end position="593"/>
    </location>
</feature>
<feature type="region of interest" description="Disordered" evidence="4">
    <location>
        <begin position="420"/>
        <end position="446"/>
    </location>
</feature>
<evidence type="ECO:0000256" key="2">
    <source>
        <dbReference type="ARBA" id="ARBA00022553"/>
    </source>
</evidence>
<accession>A0A8D0XAV7</accession>
<dbReference type="Ensembl" id="ENSSSCT00030070426.1">
    <property type="protein sequence ID" value="ENSSSCP00030032120.1"/>
    <property type="gene ID" value="ENSSSCG00030050504.1"/>
</dbReference>